<dbReference type="EMBL" id="NRDI02000020">
    <property type="protein sequence ID" value="KAI1509608.1"/>
    <property type="molecule type" value="Genomic_DNA"/>
</dbReference>
<dbReference type="OrthoDB" id="3501153at2759"/>
<sequence>MAAAPTYRDTILSMSEPETERLVNSDDEPDPVLEKPGHGAKSASKSRPLRFFILLCKCCVYLLALYGLLDLCRRMHDHLSPEVQRQDTTDHLALAAQQQQQEQQQDASCSCGETLASALALDCKFDVLSSAWLPPRCRDDIVTAEFEHAGPGPGGAWTYFEDENGTIPIDVSKLGELTNTGRKYHATNVWHMIHCFYFWKKQYRVRFTGVVVERWGDTEPHIDHCIGLFHKYPWKPVIGSVVEPMLPNPPFRHQSAQKSNAE</sequence>
<keyword evidence="2" id="KW-1133">Transmembrane helix</keyword>
<keyword evidence="2" id="KW-0472">Membrane</keyword>
<proteinExistence type="predicted"/>
<dbReference type="InterPro" id="IPR053008">
    <property type="entry name" value="Phomopsin_biosynth_assoc"/>
</dbReference>
<feature type="transmembrane region" description="Helical" evidence="2">
    <location>
        <begin position="51"/>
        <end position="69"/>
    </location>
</feature>
<protein>
    <submittedName>
        <fullName evidence="3">Uncharacterized protein</fullName>
    </submittedName>
</protein>
<reference evidence="4" key="1">
    <citation type="journal article" date="2022" name="Microb. Genom.">
        <title>A global pangenome for the wheat fungal pathogen Pyrenophora tritici-repentis and prediction of effector protein structural homology.</title>
        <authorList>
            <person name="Moolhuijzen P.M."/>
            <person name="See P.T."/>
            <person name="Shi G."/>
            <person name="Powell H.R."/>
            <person name="Cockram J."/>
            <person name="Jorgensen L.N."/>
            <person name="Benslimane H."/>
            <person name="Strelkov S.E."/>
            <person name="Turner J."/>
            <person name="Liu Z."/>
            <person name="Moffat C.S."/>
        </authorList>
    </citation>
    <scope>NUCLEOTIDE SEQUENCE [LARGE SCALE GENOMIC DNA]</scope>
</reference>
<keyword evidence="4" id="KW-1185">Reference proteome</keyword>
<dbReference type="PANTHER" id="PTHR35896:SF3">
    <property type="entry name" value="MAJOR FACILITATOR SUPERFAMILY TRANSPORTER"/>
    <property type="match status" value="1"/>
</dbReference>
<comment type="caution">
    <text evidence="3">The sequence shown here is derived from an EMBL/GenBank/DDBJ whole genome shotgun (WGS) entry which is preliminary data.</text>
</comment>
<feature type="region of interest" description="Disordered" evidence="1">
    <location>
        <begin position="1"/>
        <end position="43"/>
    </location>
</feature>
<organism evidence="3 4">
    <name type="scientific">Pyrenophora tritici-repentis</name>
    <dbReference type="NCBI Taxonomy" id="45151"/>
    <lineage>
        <taxon>Eukaryota</taxon>
        <taxon>Fungi</taxon>
        <taxon>Dikarya</taxon>
        <taxon>Ascomycota</taxon>
        <taxon>Pezizomycotina</taxon>
        <taxon>Dothideomycetes</taxon>
        <taxon>Pleosporomycetidae</taxon>
        <taxon>Pleosporales</taxon>
        <taxon>Pleosporineae</taxon>
        <taxon>Pleosporaceae</taxon>
        <taxon>Pyrenophora</taxon>
    </lineage>
</organism>
<dbReference type="Proteomes" id="UP000249757">
    <property type="component" value="Unassembled WGS sequence"/>
</dbReference>
<evidence type="ECO:0000313" key="3">
    <source>
        <dbReference type="EMBL" id="KAI1509608.1"/>
    </source>
</evidence>
<evidence type="ECO:0000313" key="4">
    <source>
        <dbReference type="Proteomes" id="UP000249757"/>
    </source>
</evidence>
<dbReference type="AlphaFoldDB" id="A0A922SX34"/>
<accession>A0A922SX34</accession>
<name>A0A922SX34_9PLEO</name>
<dbReference type="PANTHER" id="PTHR35896">
    <property type="entry name" value="IG-LIKE DOMAIN-CONTAINING PROTEIN"/>
    <property type="match status" value="1"/>
</dbReference>
<gene>
    <name evidence="3" type="ORF">Ptr86124_011688</name>
</gene>
<evidence type="ECO:0000256" key="2">
    <source>
        <dbReference type="SAM" id="Phobius"/>
    </source>
</evidence>
<evidence type="ECO:0000256" key="1">
    <source>
        <dbReference type="SAM" id="MobiDB-lite"/>
    </source>
</evidence>
<keyword evidence="2" id="KW-0812">Transmembrane</keyword>
<dbReference type="OMA" id="NCIFNIY"/>